<dbReference type="InterPro" id="IPR003594">
    <property type="entry name" value="HATPase_dom"/>
</dbReference>
<evidence type="ECO:0000256" key="3">
    <source>
        <dbReference type="ARBA" id="ARBA00022553"/>
    </source>
</evidence>
<name>A0ABS0J725_9BACT</name>
<dbReference type="InterPro" id="IPR011006">
    <property type="entry name" value="CheY-like_superfamily"/>
</dbReference>
<dbReference type="PANTHER" id="PTHR45339:SF1">
    <property type="entry name" value="HYBRID SIGNAL TRANSDUCTION HISTIDINE KINASE J"/>
    <property type="match status" value="1"/>
</dbReference>
<dbReference type="Gene3D" id="3.40.50.2300">
    <property type="match status" value="1"/>
</dbReference>
<evidence type="ECO:0000259" key="7">
    <source>
        <dbReference type="PROSITE" id="PS50109"/>
    </source>
</evidence>
<evidence type="ECO:0000259" key="8">
    <source>
        <dbReference type="PROSITE" id="PS50110"/>
    </source>
</evidence>
<dbReference type="SMART" id="SM00448">
    <property type="entry name" value="REC"/>
    <property type="match status" value="1"/>
</dbReference>
<feature type="region of interest" description="Disordered" evidence="6">
    <location>
        <begin position="103"/>
        <end position="125"/>
    </location>
</feature>
<dbReference type="EMBL" id="VRYY01000419">
    <property type="protein sequence ID" value="MBG3877932.1"/>
    <property type="molecule type" value="Genomic_DNA"/>
</dbReference>
<feature type="domain" description="Histidine kinase" evidence="7">
    <location>
        <begin position="25"/>
        <end position="100"/>
    </location>
</feature>
<feature type="modified residue" description="4-aspartylphosphate" evidence="5">
    <location>
        <position position="244"/>
    </location>
</feature>
<dbReference type="PRINTS" id="PR00344">
    <property type="entry name" value="BCTRLSENSOR"/>
</dbReference>
<evidence type="ECO:0000256" key="1">
    <source>
        <dbReference type="ARBA" id="ARBA00000085"/>
    </source>
</evidence>
<proteinExistence type="predicted"/>
<evidence type="ECO:0000256" key="5">
    <source>
        <dbReference type="PROSITE-ProRule" id="PRU00169"/>
    </source>
</evidence>
<feature type="compositionally biased region" description="Basic and acidic residues" evidence="6">
    <location>
        <begin position="106"/>
        <end position="115"/>
    </location>
</feature>
<organism evidence="9 10">
    <name type="scientific">Nitratidesulfovibrio oxamicus</name>
    <dbReference type="NCBI Taxonomy" id="32016"/>
    <lineage>
        <taxon>Bacteria</taxon>
        <taxon>Pseudomonadati</taxon>
        <taxon>Thermodesulfobacteriota</taxon>
        <taxon>Desulfovibrionia</taxon>
        <taxon>Desulfovibrionales</taxon>
        <taxon>Desulfovibrionaceae</taxon>
        <taxon>Nitratidesulfovibrio</taxon>
    </lineage>
</organism>
<evidence type="ECO:0000313" key="9">
    <source>
        <dbReference type="EMBL" id="MBG3877932.1"/>
    </source>
</evidence>
<dbReference type="PROSITE" id="PS50110">
    <property type="entry name" value="RESPONSE_REGULATORY"/>
    <property type="match status" value="1"/>
</dbReference>
<dbReference type="Proteomes" id="UP001194469">
    <property type="component" value="Unassembled WGS sequence"/>
</dbReference>
<dbReference type="SMART" id="SM00387">
    <property type="entry name" value="HATPase_c"/>
    <property type="match status" value="1"/>
</dbReference>
<evidence type="ECO:0000256" key="2">
    <source>
        <dbReference type="ARBA" id="ARBA00012438"/>
    </source>
</evidence>
<feature type="domain" description="Response regulatory" evidence="8">
    <location>
        <begin position="195"/>
        <end position="314"/>
    </location>
</feature>
<feature type="region of interest" description="Disordered" evidence="6">
    <location>
        <begin position="335"/>
        <end position="357"/>
    </location>
</feature>
<dbReference type="Pfam" id="PF02518">
    <property type="entry name" value="HATPase_c"/>
    <property type="match status" value="1"/>
</dbReference>
<keyword evidence="4" id="KW-0902">Two-component regulatory system</keyword>
<dbReference type="RefSeq" id="WP_196609973.1">
    <property type="nucleotide sequence ID" value="NZ_VRYY01000419.1"/>
</dbReference>
<accession>A0ABS0J725</accession>
<dbReference type="Gene3D" id="3.30.565.10">
    <property type="entry name" value="Histidine kinase-like ATPase, C-terminal domain"/>
    <property type="match status" value="1"/>
</dbReference>
<dbReference type="InterPro" id="IPR001789">
    <property type="entry name" value="Sig_transdc_resp-reg_receiver"/>
</dbReference>
<gene>
    <name evidence="9" type="ORF">FVW20_13170</name>
</gene>
<dbReference type="CDD" id="cd16922">
    <property type="entry name" value="HATPase_EvgS-ArcB-TorS-like"/>
    <property type="match status" value="1"/>
</dbReference>
<dbReference type="SUPFAM" id="SSF55874">
    <property type="entry name" value="ATPase domain of HSP90 chaperone/DNA topoisomerase II/histidine kinase"/>
    <property type="match status" value="1"/>
</dbReference>
<reference evidence="9 10" key="1">
    <citation type="submission" date="2019-08" db="EMBL/GenBank/DDBJ databases">
        <authorList>
            <person name="Luo N."/>
        </authorList>
    </citation>
    <scope>NUCLEOTIDE SEQUENCE [LARGE SCALE GENOMIC DNA]</scope>
    <source>
        <strain evidence="9 10">NCIMB 9442</strain>
    </source>
</reference>
<dbReference type="Pfam" id="PF00072">
    <property type="entry name" value="Response_reg"/>
    <property type="match status" value="1"/>
</dbReference>
<dbReference type="InterPro" id="IPR004358">
    <property type="entry name" value="Sig_transdc_His_kin-like_C"/>
</dbReference>
<feature type="compositionally biased region" description="Low complexity" evidence="6">
    <location>
        <begin position="116"/>
        <end position="125"/>
    </location>
</feature>
<dbReference type="PANTHER" id="PTHR45339">
    <property type="entry name" value="HYBRID SIGNAL TRANSDUCTION HISTIDINE KINASE J"/>
    <property type="match status" value="1"/>
</dbReference>
<keyword evidence="3 5" id="KW-0597">Phosphoprotein</keyword>
<keyword evidence="10" id="KW-1185">Reference proteome</keyword>
<dbReference type="SUPFAM" id="SSF52172">
    <property type="entry name" value="CheY-like"/>
    <property type="match status" value="1"/>
</dbReference>
<feature type="non-terminal residue" evidence="9">
    <location>
        <position position="1"/>
    </location>
</feature>
<evidence type="ECO:0000256" key="4">
    <source>
        <dbReference type="ARBA" id="ARBA00023012"/>
    </source>
</evidence>
<dbReference type="InterPro" id="IPR005467">
    <property type="entry name" value="His_kinase_dom"/>
</dbReference>
<protein>
    <recommendedName>
        <fullName evidence="2">histidine kinase</fullName>
        <ecNumber evidence="2">2.7.13.3</ecNumber>
    </recommendedName>
</protein>
<dbReference type="InterPro" id="IPR036890">
    <property type="entry name" value="HATPase_C_sf"/>
</dbReference>
<comment type="caution">
    <text evidence="9">The sequence shown here is derived from an EMBL/GenBank/DDBJ whole genome shotgun (WGS) entry which is preliminary data.</text>
</comment>
<evidence type="ECO:0000313" key="10">
    <source>
        <dbReference type="Proteomes" id="UP001194469"/>
    </source>
</evidence>
<dbReference type="EC" id="2.7.13.3" evidence="2"/>
<evidence type="ECO:0000256" key="6">
    <source>
        <dbReference type="SAM" id="MobiDB-lite"/>
    </source>
</evidence>
<dbReference type="PROSITE" id="PS50109">
    <property type="entry name" value="HIS_KIN"/>
    <property type="match status" value="1"/>
</dbReference>
<dbReference type="CDD" id="cd17546">
    <property type="entry name" value="REC_hyHK_CKI1_RcsC-like"/>
    <property type="match status" value="1"/>
</dbReference>
<comment type="catalytic activity">
    <reaction evidence="1">
        <text>ATP + protein L-histidine = ADP + protein N-phospho-L-histidine.</text>
        <dbReference type="EC" id="2.7.13.3"/>
    </reaction>
</comment>
<sequence length="357" mass="36654">APLAAPPAPPVEAPCRTGAARRVEVLFSVADTGIGIPPEHQDVVFESFVQADSSITRQYGGTGLGLSICRALVEMLGGIIWLESAPGRGTTVYFTLPMQPAAEGARGAEPRKARTSDAPVAPVGPVDPVAPVTPVSPATSAAPVTPAALIAPVDPVGPGGVVASVAAGQGEVAATPDLPDAQSGDEEPGPLRPLSILLVEDSPSNRLLFSLYLRGRPCAITEVHNGEEGVAAFAGGRFDLVFMDIEMPVMDGYRATRAIRALEREQGLPPTPIIALTAHVVGEFRDDCAAAGCTGFLAKPFSRGELLRCMVRHCGGDEQAGPAWPCRNTLAGDGDLSGASDSAGGGEPQAGRFARSE</sequence>